<dbReference type="PROSITE" id="PS50883">
    <property type="entry name" value="EAL"/>
    <property type="match status" value="1"/>
</dbReference>
<dbReference type="Gene3D" id="3.20.20.450">
    <property type="entry name" value="EAL domain"/>
    <property type="match status" value="1"/>
</dbReference>
<dbReference type="InterPro" id="IPR035919">
    <property type="entry name" value="EAL_sf"/>
</dbReference>
<proteinExistence type="predicted"/>
<dbReference type="OrthoDB" id="9804951at2"/>
<sequence length="777" mass="85676">MKPYIQTFDSLRNDIALMYSSDEREVALLRGAHLTSVIRVTPAMMFANFGAGACILLSFSPEIPSGLWVWFSLLTMLCILATLSWKRMPQSGLLTSSVRRIKRSTLHAAGLSGIWAVMIILWFPSGGSLQQMSISTLVTGMIGAGGFVLSPLPRASVIYVGLYTVGSLIALLLTGKPHYIALALLLFLYSPMVVIGSLLSWRKSTDLINAQRQAARQGEMLSVLLQDFELDAGDALWETDADGMLNHVSPRLTELLELAPNEHREKRFVELLSDRCAELKKQGTELIECRQNFRALPLSLQGRRGVRHLALTGKILLDDQGRFVGRRGIVSDVTDKVNNERMLQTLAHTDSLTGLANRFKLRDTISALVKRDQSLALLSVDLDRFKSINDNHGHSTGDALLQVIARRLLGCAGENMLVARLGGDEFALVVWQFESSTEITALAQKLISNLSNPITVGEREFRVGASIGISVRPPGGPHLDDLMVQSDMALYTAKSAGRGCWSLYSEEMGERSRRRLAIEEGLRHAIERGQIQVHWQPKVDLANWEIVGAEALIRWSHPELGRVGPDEFIPIAEQCGLIDGLGQWVLEEACRAAVNELQGLTISVNVSAMQVQFGHFLEGLKTLLQRYQLAPQRLELELTESVILDDPDQALATLHAIRETGVRLALDDFGTGYSSLSYLRSFPFDTLKIDRSFITELLTRQDAQAIVRMITELAITLGKRTVCEGVETAEQLNAICATGCNEVQGYLISAPVPLSAFPRSLPERPSVVTVMTSELQS</sequence>
<keyword evidence="5" id="KW-1185">Reference proteome</keyword>
<dbReference type="AlphaFoldDB" id="A0A2P4EZA6"/>
<dbReference type="InterPro" id="IPR052155">
    <property type="entry name" value="Biofilm_reg_signaling"/>
</dbReference>
<dbReference type="SUPFAM" id="SSF55785">
    <property type="entry name" value="PYP-like sensor domain (PAS domain)"/>
    <property type="match status" value="1"/>
</dbReference>
<feature type="transmembrane region" description="Helical" evidence="1">
    <location>
        <begin position="67"/>
        <end position="85"/>
    </location>
</feature>
<dbReference type="NCBIfam" id="TIGR00254">
    <property type="entry name" value="GGDEF"/>
    <property type="match status" value="1"/>
</dbReference>
<reference evidence="4 5" key="1">
    <citation type="submission" date="2018-01" db="EMBL/GenBank/DDBJ databases">
        <title>Draft genome of the type strain Pseudomonas oceani DSM 100277 isolated from the deep water in Okinawa trough, northwestern Pacific Ocean.</title>
        <authorList>
            <person name="Gomila M."/>
            <person name="Mulet M."/>
            <person name="Garcia-Valdes E."/>
            <person name="Lalucat J."/>
        </authorList>
    </citation>
    <scope>NUCLEOTIDE SEQUENCE [LARGE SCALE GENOMIC DNA]</scope>
    <source>
        <strain evidence="4 5">DSM 100277</strain>
    </source>
</reference>
<dbReference type="Gene3D" id="3.30.70.270">
    <property type="match status" value="1"/>
</dbReference>
<feature type="domain" description="GGDEF" evidence="3">
    <location>
        <begin position="373"/>
        <end position="506"/>
    </location>
</feature>
<organism evidence="4 5">
    <name type="scientific">Halopseudomonas oceani</name>
    <dbReference type="NCBI Taxonomy" id="1708783"/>
    <lineage>
        <taxon>Bacteria</taxon>
        <taxon>Pseudomonadati</taxon>
        <taxon>Pseudomonadota</taxon>
        <taxon>Gammaproteobacteria</taxon>
        <taxon>Pseudomonadales</taxon>
        <taxon>Pseudomonadaceae</taxon>
        <taxon>Halopseudomonas</taxon>
    </lineage>
</organism>
<keyword evidence="1" id="KW-1133">Transmembrane helix</keyword>
<feature type="transmembrane region" description="Helical" evidence="1">
    <location>
        <begin position="179"/>
        <end position="201"/>
    </location>
</feature>
<dbReference type="InterPro" id="IPR001633">
    <property type="entry name" value="EAL_dom"/>
</dbReference>
<dbReference type="InterPro" id="IPR043128">
    <property type="entry name" value="Rev_trsase/Diguanyl_cyclase"/>
</dbReference>
<dbReference type="Pfam" id="PF00990">
    <property type="entry name" value="GGDEF"/>
    <property type="match status" value="1"/>
</dbReference>
<feature type="transmembrane region" description="Helical" evidence="1">
    <location>
        <begin position="156"/>
        <end position="173"/>
    </location>
</feature>
<keyword evidence="1" id="KW-0472">Membrane</keyword>
<feature type="transmembrane region" description="Helical" evidence="1">
    <location>
        <begin position="40"/>
        <end position="61"/>
    </location>
</feature>
<dbReference type="SMART" id="SM00267">
    <property type="entry name" value="GGDEF"/>
    <property type="match status" value="1"/>
</dbReference>
<dbReference type="CDD" id="cd01948">
    <property type="entry name" value="EAL"/>
    <property type="match status" value="1"/>
</dbReference>
<evidence type="ECO:0000259" key="3">
    <source>
        <dbReference type="PROSITE" id="PS50887"/>
    </source>
</evidence>
<evidence type="ECO:0000313" key="4">
    <source>
        <dbReference type="EMBL" id="POB05779.1"/>
    </source>
</evidence>
<dbReference type="CDD" id="cd01949">
    <property type="entry name" value="GGDEF"/>
    <property type="match status" value="1"/>
</dbReference>
<feature type="transmembrane region" description="Helical" evidence="1">
    <location>
        <begin position="106"/>
        <end position="123"/>
    </location>
</feature>
<dbReference type="SUPFAM" id="SSF141868">
    <property type="entry name" value="EAL domain-like"/>
    <property type="match status" value="1"/>
</dbReference>
<dbReference type="Pfam" id="PF00563">
    <property type="entry name" value="EAL"/>
    <property type="match status" value="1"/>
</dbReference>
<dbReference type="RefSeq" id="WP_104737103.1">
    <property type="nucleotide sequence ID" value="NZ_BMHR01000004.1"/>
</dbReference>
<dbReference type="PANTHER" id="PTHR44757:SF10">
    <property type="entry name" value="MEMBRANE PROTEIN"/>
    <property type="match status" value="1"/>
</dbReference>
<dbReference type="SMART" id="SM00052">
    <property type="entry name" value="EAL"/>
    <property type="match status" value="1"/>
</dbReference>
<comment type="caution">
    <text evidence="4">The sequence shown here is derived from an EMBL/GenBank/DDBJ whole genome shotgun (WGS) entry which is preliminary data.</text>
</comment>
<name>A0A2P4EZA6_9GAMM</name>
<gene>
    <name evidence="4" type="ORF">C1949_03580</name>
</gene>
<dbReference type="EMBL" id="PPSK01000002">
    <property type="protein sequence ID" value="POB05779.1"/>
    <property type="molecule type" value="Genomic_DNA"/>
</dbReference>
<evidence type="ECO:0000313" key="5">
    <source>
        <dbReference type="Proteomes" id="UP000243451"/>
    </source>
</evidence>
<dbReference type="PANTHER" id="PTHR44757">
    <property type="entry name" value="DIGUANYLATE CYCLASE DGCP"/>
    <property type="match status" value="1"/>
</dbReference>
<evidence type="ECO:0000259" key="2">
    <source>
        <dbReference type="PROSITE" id="PS50883"/>
    </source>
</evidence>
<protein>
    <submittedName>
        <fullName evidence="4">Uncharacterized protein</fullName>
    </submittedName>
</protein>
<feature type="domain" description="EAL" evidence="2">
    <location>
        <begin position="515"/>
        <end position="765"/>
    </location>
</feature>
<evidence type="ECO:0000256" key="1">
    <source>
        <dbReference type="SAM" id="Phobius"/>
    </source>
</evidence>
<accession>A0A2P4EZA6</accession>
<dbReference type="Proteomes" id="UP000243451">
    <property type="component" value="Unassembled WGS sequence"/>
</dbReference>
<dbReference type="InterPro" id="IPR000160">
    <property type="entry name" value="GGDEF_dom"/>
</dbReference>
<dbReference type="InterPro" id="IPR035965">
    <property type="entry name" value="PAS-like_dom_sf"/>
</dbReference>
<dbReference type="InterPro" id="IPR029787">
    <property type="entry name" value="Nucleotide_cyclase"/>
</dbReference>
<dbReference type="PROSITE" id="PS50887">
    <property type="entry name" value="GGDEF"/>
    <property type="match status" value="1"/>
</dbReference>
<dbReference type="SUPFAM" id="SSF55073">
    <property type="entry name" value="Nucleotide cyclase"/>
    <property type="match status" value="1"/>
</dbReference>
<dbReference type="Gene3D" id="3.30.450.20">
    <property type="entry name" value="PAS domain"/>
    <property type="match status" value="1"/>
</dbReference>
<keyword evidence="1" id="KW-0812">Transmembrane</keyword>